<proteinExistence type="predicted"/>
<accession>A0A0N4YV72</accession>
<dbReference type="EMBL" id="UYSL01025952">
    <property type="protein sequence ID" value="VDL84886.1"/>
    <property type="molecule type" value="Genomic_DNA"/>
</dbReference>
<keyword evidence="3" id="KW-1185">Reference proteome</keyword>
<dbReference type="Proteomes" id="UP000271162">
    <property type="component" value="Unassembled WGS sequence"/>
</dbReference>
<feature type="region of interest" description="Disordered" evidence="1">
    <location>
        <begin position="361"/>
        <end position="407"/>
    </location>
</feature>
<organism evidence="4">
    <name type="scientific">Nippostrongylus brasiliensis</name>
    <name type="common">Rat hookworm</name>
    <dbReference type="NCBI Taxonomy" id="27835"/>
    <lineage>
        <taxon>Eukaryota</taxon>
        <taxon>Metazoa</taxon>
        <taxon>Ecdysozoa</taxon>
        <taxon>Nematoda</taxon>
        <taxon>Chromadorea</taxon>
        <taxon>Rhabditida</taxon>
        <taxon>Rhabditina</taxon>
        <taxon>Rhabditomorpha</taxon>
        <taxon>Strongyloidea</taxon>
        <taxon>Heligmosomidae</taxon>
        <taxon>Nippostrongylus</taxon>
    </lineage>
</organism>
<evidence type="ECO:0000313" key="2">
    <source>
        <dbReference type="EMBL" id="VDL84886.1"/>
    </source>
</evidence>
<name>A0A0N4YV72_NIPBR</name>
<reference evidence="4" key="1">
    <citation type="submission" date="2017-02" db="UniProtKB">
        <authorList>
            <consortium name="WormBaseParasite"/>
        </authorList>
    </citation>
    <scope>IDENTIFICATION</scope>
</reference>
<dbReference type="STRING" id="27835.A0A0N4YV72"/>
<reference evidence="2 3" key="2">
    <citation type="submission" date="2018-11" db="EMBL/GenBank/DDBJ databases">
        <authorList>
            <consortium name="Pathogen Informatics"/>
        </authorList>
    </citation>
    <scope>NUCLEOTIDE SEQUENCE [LARGE SCALE GENOMIC DNA]</scope>
</reference>
<dbReference type="WBParaSite" id="NBR_0002114401-mRNA-1">
    <property type="protein sequence ID" value="NBR_0002114401-mRNA-1"/>
    <property type="gene ID" value="NBR_0002114401"/>
</dbReference>
<feature type="compositionally biased region" description="Basic residues" evidence="1">
    <location>
        <begin position="389"/>
        <end position="401"/>
    </location>
</feature>
<evidence type="ECO:0000313" key="4">
    <source>
        <dbReference type="WBParaSite" id="NBR_0002114401-mRNA-1"/>
    </source>
</evidence>
<evidence type="ECO:0000256" key="1">
    <source>
        <dbReference type="SAM" id="MobiDB-lite"/>
    </source>
</evidence>
<gene>
    <name evidence="2" type="ORF">NBR_LOCUS21145</name>
</gene>
<evidence type="ECO:0000313" key="3">
    <source>
        <dbReference type="Proteomes" id="UP000271162"/>
    </source>
</evidence>
<dbReference type="AlphaFoldDB" id="A0A0N4YV72"/>
<sequence length="419" mass="47751">MQRKKSPFFRLEDEIEVTDPSHFLHVRFRCDGQPFPAVHGRPGFPLSTCRCSHELCVKDLLPMVPEPAAEERIECVLDAARALAVWWGPGSISAKSQRIMDRQYLALSTKAVGVAYAFFRTRCSHVLLMAGLVPSKARIRHSLVSGWPWDMTRVVEFGFEIGRRLEWSTVAPTVTLADEHSKILLVIPECLTRLKHCHGSREVVLFYYKSFFDLSRKNTRLFADEVGRVVFVLPPREPEDPCSWIPFVGAVDLWLACGAHVWLVNGPRSAEDQSWDRMNQKARSHVLSYIDHHPQFLEQLHDKTPPEAGILSASMACLKVGLVRDPRKWWTAPQAVEFYNKLRVQLQDDLTLGEIRMPKSVKEAADGTPSGSQRLSLSGTPAVKDGRISKRHLKRVERRRQRSEQKKLEKQMEFVSLGI</sequence>
<feature type="compositionally biased region" description="Polar residues" evidence="1">
    <location>
        <begin position="369"/>
        <end position="379"/>
    </location>
</feature>
<protein>
    <submittedName>
        <fullName evidence="2 4">Uncharacterized protein</fullName>
    </submittedName>
</protein>